<dbReference type="PROSITE" id="PS51841">
    <property type="entry name" value="LTD"/>
    <property type="match status" value="1"/>
</dbReference>
<dbReference type="Pfam" id="PF00932">
    <property type="entry name" value="LTD"/>
    <property type="match status" value="1"/>
</dbReference>
<evidence type="ECO:0000259" key="1">
    <source>
        <dbReference type="PROSITE" id="PS51841"/>
    </source>
</evidence>
<dbReference type="OrthoDB" id="3828227at2"/>
<accession>A0A317K043</accession>
<dbReference type="InterPro" id="IPR036415">
    <property type="entry name" value="Lamin_tail_dom_sf"/>
</dbReference>
<dbReference type="InterPro" id="IPR001322">
    <property type="entry name" value="Lamin_tail_dom"/>
</dbReference>
<feature type="domain" description="LTD" evidence="1">
    <location>
        <begin position="43"/>
        <end position="163"/>
    </location>
</feature>
<keyword evidence="3" id="KW-1185">Reference proteome</keyword>
<reference evidence="3" key="1">
    <citation type="submission" date="2018-05" db="EMBL/GenBank/DDBJ databases">
        <title>Micromonospora globispora sp. nov. and Micromonospora rugosa sp. nov., isolated from marine sediment.</title>
        <authorList>
            <person name="Carro L."/>
            <person name="Aysel V."/>
            <person name="Cetin D."/>
            <person name="Igual J.M."/>
            <person name="Klenk H.-P."/>
            <person name="Trujillo M.E."/>
            <person name="Sahin N."/>
        </authorList>
    </citation>
    <scope>NUCLEOTIDE SEQUENCE [LARGE SCALE GENOMIC DNA]</scope>
    <source>
        <strain evidence="3">S2904</strain>
    </source>
</reference>
<dbReference type="EMBL" id="QGSV01000265">
    <property type="protein sequence ID" value="PWU45182.1"/>
    <property type="molecule type" value="Genomic_DNA"/>
</dbReference>
<organism evidence="2 3">
    <name type="scientific">Micromonospora globispora</name>
    <dbReference type="NCBI Taxonomy" id="1450148"/>
    <lineage>
        <taxon>Bacteria</taxon>
        <taxon>Bacillati</taxon>
        <taxon>Actinomycetota</taxon>
        <taxon>Actinomycetes</taxon>
        <taxon>Micromonosporales</taxon>
        <taxon>Micromonosporaceae</taxon>
        <taxon>Micromonospora</taxon>
    </lineage>
</organism>
<dbReference type="Gene3D" id="2.60.40.1260">
    <property type="entry name" value="Lamin Tail domain"/>
    <property type="match status" value="1"/>
</dbReference>
<proteinExistence type="predicted"/>
<sequence length="170" mass="18559">MHPPAKGSRRFLPSSQGDHLKSKLIGAVAALAIAVGGSLVAATPAQAATPAIMITKVYYNSPGSDTGSNTSLNAEYVRLTNKRSYTINLKSWTMRDKSNHVYTFSSNFYLKPGYNVYIHTGKGTNTSYHRYWGRSWYVWNNSGDAAYLRNSAGTGIDSCSWGSSGSYTYC</sequence>
<evidence type="ECO:0000313" key="3">
    <source>
        <dbReference type="Proteomes" id="UP000245683"/>
    </source>
</evidence>
<comment type="caution">
    <text evidence="2">The sequence shown here is derived from an EMBL/GenBank/DDBJ whole genome shotgun (WGS) entry which is preliminary data.</text>
</comment>
<name>A0A317K043_9ACTN</name>
<dbReference type="Proteomes" id="UP000245683">
    <property type="component" value="Unassembled WGS sequence"/>
</dbReference>
<gene>
    <name evidence="2" type="ORF">DLJ46_22295</name>
</gene>
<dbReference type="AlphaFoldDB" id="A0A317K043"/>
<protein>
    <recommendedName>
        <fullName evidence="1">LTD domain-containing protein</fullName>
    </recommendedName>
</protein>
<evidence type="ECO:0000313" key="2">
    <source>
        <dbReference type="EMBL" id="PWU45182.1"/>
    </source>
</evidence>
<dbReference type="SUPFAM" id="SSF74853">
    <property type="entry name" value="Lamin A/C globular tail domain"/>
    <property type="match status" value="1"/>
</dbReference>